<sequence>MKLINIPYVRYNDWPEYRAFEDPSTGHLVCGLCGNFNGDPDDDLMMISHYARPSNHSVSHFSRSSAYDSACKWLTRCVTSQGQYLEQNDLTR</sequence>
<evidence type="ECO:0000313" key="2">
    <source>
        <dbReference type="EMBL" id="VDK88437.1"/>
    </source>
</evidence>
<dbReference type="EMBL" id="UYRW01003237">
    <property type="protein sequence ID" value="VDK88437.1"/>
    <property type="molecule type" value="Genomic_DNA"/>
</dbReference>
<organism evidence="4">
    <name type="scientific">Onchocerca ochengi</name>
    <name type="common">Filarial nematode worm</name>
    <dbReference type="NCBI Taxonomy" id="42157"/>
    <lineage>
        <taxon>Eukaryota</taxon>
        <taxon>Metazoa</taxon>
        <taxon>Ecdysozoa</taxon>
        <taxon>Nematoda</taxon>
        <taxon>Chromadorea</taxon>
        <taxon>Rhabditida</taxon>
        <taxon>Spirurina</taxon>
        <taxon>Spiruromorpha</taxon>
        <taxon>Filarioidea</taxon>
        <taxon>Onchocercidae</taxon>
        <taxon>Onchocerca</taxon>
    </lineage>
</organism>
<dbReference type="AlphaFoldDB" id="A0A182EJ43"/>
<feature type="domain" description="VWFD" evidence="1">
    <location>
        <begin position="1"/>
        <end position="72"/>
    </location>
</feature>
<reference evidence="2 3" key="2">
    <citation type="submission" date="2018-08" db="EMBL/GenBank/DDBJ databases">
        <authorList>
            <person name="Laetsch R D."/>
            <person name="Stevens L."/>
            <person name="Kumar S."/>
            <person name="Blaxter L. M."/>
        </authorList>
    </citation>
    <scope>NUCLEOTIDE SEQUENCE [LARGE SCALE GENOMIC DNA]</scope>
</reference>
<dbReference type="Proteomes" id="UP000271087">
    <property type="component" value="Unassembled WGS sequence"/>
</dbReference>
<dbReference type="PROSITE" id="PS51233">
    <property type="entry name" value="VWFD"/>
    <property type="match status" value="1"/>
</dbReference>
<name>A0A182EJ43_ONCOC</name>
<accession>A0A182EJ43</accession>
<dbReference type="OrthoDB" id="5858176at2759"/>
<gene>
    <name evidence="2" type="ORF">NOO_LOCUS8127</name>
</gene>
<proteinExistence type="predicted"/>
<dbReference type="InterPro" id="IPR001846">
    <property type="entry name" value="VWF_type-D"/>
</dbReference>
<evidence type="ECO:0000259" key="1">
    <source>
        <dbReference type="PROSITE" id="PS51233"/>
    </source>
</evidence>
<keyword evidence="3" id="KW-1185">Reference proteome</keyword>
<evidence type="ECO:0000313" key="4">
    <source>
        <dbReference type="WBParaSite" id="nOo.2.0.1.t08127-RA"/>
    </source>
</evidence>
<evidence type="ECO:0000313" key="3">
    <source>
        <dbReference type="Proteomes" id="UP000271087"/>
    </source>
</evidence>
<reference evidence="4" key="1">
    <citation type="submission" date="2016-06" db="UniProtKB">
        <authorList>
            <consortium name="WormBaseParasite"/>
        </authorList>
    </citation>
    <scope>IDENTIFICATION</scope>
</reference>
<dbReference type="WBParaSite" id="nOo.2.0.1.t08127-RA">
    <property type="protein sequence ID" value="nOo.2.0.1.t08127-RA"/>
    <property type="gene ID" value="nOo.2.0.1.g08127"/>
</dbReference>
<protein>
    <submittedName>
        <fullName evidence="4">VWFD domain-containing protein</fullName>
    </submittedName>
</protein>
<dbReference type="Pfam" id="PF00094">
    <property type="entry name" value="VWD"/>
    <property type="match status" value="1"/>
</dbReference>